<proteinExistence type="predicted"/>
<feature type="non-terminal residue" evidence="1">
    <location>
        <position position="52"/>
    </location>
</feature>
<feature type="non-terminal residue" evidence="1">
    <location>
        <position position="1"/>
    </location>
</feature>
<evidence type="ECO:0000313" key="1">
    <source>
        <dbReference type="EMBL" id="KAL0170813.1"/>
    </source>
</evidence>
<evidence type="ECO:0000313" key="2">
    <source>
        <dbReference type="Proteomes" id="UP001529510"/>
    </source>
</evidence>
<dbReference type="AlphaFoldDB" id="A0ABD0P9Q7"/>
<accession>A0ABD0P9Q7</accession>
<comment type="caution">
    <text evidence="1">The sequence shown here is derived from an EMBL/GenBank/DDBJ whole genome shotgun (WGS) entry which is preliminary data.</text>
</comment>
<gene>
    <name evidence="1" type="ORF">M9458_035409</name>
</gene>
<organism evidence="1 2">
    <name type="scientific">Cirrhinus mrigala</name>
    <name type="common">Mrigala</name>
    <dbReference type="NCBI Taxonomy" id="683832"/>
    <lineage>
        <taxon>Eukaryota</taxon>
        <taxon>Metazoa</taxon>
        <taxon>Chordata</taxon>
        <taxon>Craniata</taxon>
        <taxon>Vertebrata</taxon>
        <taxon>Euteleostomi</taxon>
        <taxon>Actinopterygii</taxon>
        <taxon>Neopterygii</taxon>
        <taxon>Teleostei</taxon>
        <taxon>Ostariophysi</taxon>
        <taxon>Cypriniformes</taxon>
        <taxon>Cyprinidae</taxon>
        <taxon>Labeoninae</taxon>
        <taxon>Labeonini</taxon>
        <taxon>Cirrhinus</taxon>
    </lineage>
</organism>
<keyword evidence="2" id="KW-1185">Reference proteome</keyword>
<protein>
    <submittedName>
        <fullName evidence="1">Uncharacterized protein</fullName>
    </submittedName>
</protein>
<name>A0ABD0P9Q7_CIRMR</name>
<reference evidence="1 2" key="1">
    <citation type="submission" date="2024-05" db="EMBL/GenBank/DDBJ databases">
        <title>Genome sequencing and assembly of Indian major carp, Cirrhinus mrigala (Hamilton, 1822).</title>
        <authorList>
            <person name="Mohindra V."/>
            <person name="Chowdhury L.M."/>
            <person name="Lal K."/>
            <person name="Jena J.K."/>
        </authorList>
    </citation>
    <scope>NUCLEOTIDE SEQUENCE [LARGE SCALE GENOMIC DNA]</scope>
    <source>
        <strain evidence="1">CM1030</strain>
        <tissue evidence="1">Blood</tissue>
    </source>
</reference>
<dbReference type="Proteomes" id="UP001529510">
    <property type="component" value="Unassembled WGS sequence"/>
</dbReference>
<sequence>LRAACEAESVCDVDPPGAQKQGSYQLQFAIQQLKQQKLRSRQLLNQSRTRQQ</sequence>
<dbReference type="EMBL" id="JAMKFB020000017">
    <property type="protein sequence ID" value="KAL0170813.1"/>
    <property type="molecule type" value="Genomic_DNA"/>
</dbReference>